<keyword evidence="2" id="KW-1185">Reference proteome</keyword>
<evidence type="ECO:0000313" key="1">
    <source>
        <dbReference type="EMBL" id="PZF84171.1"/>
    </source>
</evidence>
<dbReference type="AlphaFoldDB" id="A0A2W2B9E5"/>
<name>A0A2W2B9E5_9ACTN</name>
<dbReference type="EMBL" id="POTW01000018">
    <property type="protein sequence ID" value="PZF84171.1"/>
    <property type="molecule type" value="Genomic_DNA"/>
</dbReference>
<dbReference type="Proteomes" id="UP000248764">
    <property type="component" value="Unassembled WGS sequence"/>
</dbReference>
<protein>
    <submittedName>
        <fullName evidence="1">Uncharacterized protein</fullName>
    </submittedName>
</protein>
<reference evidence="1 2" key="1">
    <citation type="submission" date="2018-01" db="EMBL/GenBank/DDBJ databases">
        <title>Draft genome sequence of Jiangella sp. GTF31.</title>
        <authorList>
            <person name="Sahin N."/>
            <person name="Ay H."/>
            <person name="Saygin H."/>
        </authorList>
    </citation>
    <scope>NUCLEOTIDE SEQUENCE [LARGE SCALE GENOMIC DNA]</scope>
    <source>
        <strain evidence="1 2">GTF31</strain>
    </source>
</reference>
<comment type="caution">
    <text evidence="1">The sequence shown here is derived from an EMBL/GenBank/DDBJ whole genome shotgun (WGS) entry which is preliminary data.</text>
</comment>
<accession>A0A2W2B9E5</accession>
<gene>
    <name evidence="1" type="ORF">C1I92_09990</name>
</gene>
<evidence type="ECO:0000313" key="2">
    <source>
        <dbReference type="Proteomes" id="UP000248764"/>
    </source>
</evidence>
<sequence length="84" mass="9586">MTRHSWDMNDGYCHTHGKHCSFAPTTPQEHRDQDYMDGYGYGIVGTKTEHQLSSHTVAFIRGYRDAVKDREARELAKREGGESA</sequence>
<proteinExistence type="predicted"/>
<organism evidence="1 2">
    <name type="scientific">Jiangella anatolica</name>
    <dbReference type="NCBI Taxonomy" id="2670374"/>
    <lineage>
        <taxon>Bacteria</taxon>
        <taxon>Bacillati</taxon>
        <taxon>Actinomycetota</taxon>
        <taxon>Actinomycetes</taxon>
        <taxon>Jiangellales</taxon>
        <taxon>Jiangellaceae</taxon>
        <taxon>Jiangella</taxon>
    </lineage>
</organism>